<dbReference type="OrthoDB" id="63265at2759"/>
<evidence type="ECO:0000256" key="12">
    <source>
        <dbReference type="ARBA" id="ARBA00048367"/>
    </source>
</evidence>
<comment type="similarity">
    <text evidence="1">Belongs to the protein kinase superfamily. CMGC Ser/Thr protein kinase family. CDC2/CDKX subfamily.</text>
</comment>
<gene>
    <name evidence="16" type="ORF">BOKJ2_LOCUS8507</name>
</gene>
<evidence type="ECO:0000256" key="1">
    <source>
        <dbReference type="ARBA" id="ARBA00006485"/>
    </source>
</evidence>
<evidence type="ECO:0000259" key="15">
    <source>
        <dbReference type="PROSITE" id="PS50011"/>
    </source>
</evidence>
<dbReference type="EMBL" id="CAJFCW020000004">
    <property type="protein sequence ID" value="CAG9112655.1"/>
    <property type="molecule type" value="Genomic_DNA"/>
</dbReference>
<dbReference type="InterPro" id="IPR011009">
    <property type="entry name" value="Kinase-like_dom_sf"/>
</dbReference>
<evidence type="ECO:0000256" key="11">
    <source>
        <dbReference type="ARBA" id="ARBA00047811"/>
    </source>
</evidence>
<evidence type="ECO:0000256" key="4">
    <source>
        <dbReference type="ARBA" id="ARBA00022679"/>
    </source>
</evidence>
<dbReference type="InterPro" id="IPR017441">
    <property type="entry name" value="Protein_kinase_ATP_BS"/>
</dbReference>
<dbReference type="Gene3D" id="1.10.510.10">
    <property type="entry name" value="Transferase(Phosphotransferase) domain 1"/>
    <property type="match status" value="1"/>
</dbReference>
<dbReference type="Proteomes" id="UP000783686">
    <property type="component" value="Unassembled WGS sequence"/>
</dbReference>
<dbReference type="GO" id="GO:0005634">
    <property type="term" value="C:nucleus"/>
    <property type="evidence" value="ECO:0007669"/>
    <property type="project" value="TreeGrafter"/>
</dbReference>
<dbReference type="PANTHER" id="PTHR24056">
    <property type="entry name" value="CELL DIVISION PROTEIN KINASE"/>
    <property type="match status" value="1"/>
</dbReference>
<dbReference type="GO" id="GO:0004693">
    <property type="term" value="F:cyclin-dependent protein serine/threonine kinase activity"/>
    <property type="evidence" value="ECO:0007669"/>
    <property type="project" value="UniProtKB-EC"/>
</dbReference>
<evidence type="ECO:0000256" key="5">
    <source>
        <dbReference type="ARBA" id="ARBA00022741"/>
    </source>
</evidence>
<sequence>MKYAFISRIGQGAYGFVMKARDVETGEIVAMKQIGLKTNLQNQMDILREINALRHMKHLNVINLREVLYAATTISIVLDFIESNLKLVIYDEKRPINLDLLKHFFFQVLKGLEYIHGLSIMHRDIKPDNILISRSCRAVIADFGLAGLYLPEDRERSYSHQVATRWYRAPELLFGSVDYTPAVDMWAFGCVLVEYLNVSPLFEGANDIDQIGKVFKILGTPTKLNWPNWEATPDYGKMNFDKQEAISDWNTIGK</sequence>
<keyword evidence="3 14" id="KW-0723">Serine/threonine-protein kinase</keyword>
<comment type="catalytic activity">
    <reaction evidence="11">
        <text>L-threonyl-[protein] + ATP = O-phospho-L-threonyl-[protein] + ADP + H(+)</text>
        <dbReference type="Rhea" id="RHEA:46608"/>
        <dbReference type="Rhea" id="RHEA-COMP:11060"/>
        <dbReference type="Rhea" id="RHEA-COMP:11605"/>
        <dbReference type="ChEBI" id="CHEBI:15378"/>
        <dbReference type="ChEBI" id="CHEBI:30013"/>
        <dbReference type="ChEBI" id="CHEBI:30616"/>
        <dbReference type="ChEBI" id="CHEBI:61977"/>
        <dbReference type="ChEBI" id="CHEBI:456216"/>
        <dbReference type="EC" id="2.7.11.22"/>
    </reaction>
</comment>
<name>A0A811KVT9_9BILA</name>
<accession>A0A811KVT9</accession>
<comment type="catalytic activity">
    <reaction evidence="12">
        <text>L-seryl-[protein] + ATP = O-phospho-L-seryl-[protein] + ADP + H(+)</text>
        <dbReference type="Rhea" id="RHEA:17989"/>
        <dbReference type="Rhea" id="RHEA-COMP:9863"/>
        <dbReference type="Rhea" id="RHEA-COMP:11604"/>
        <dbReference type="ChEBI" id="CHEBI:15378"/>
        <dbReference type="ChEBI" id="CHEBI:29999"/>
        <dbReference type="ChEBI" id="CHEBI:30616"/>
        <dbReference type="ChEBI" id="CHEBI:83421"/>
        <dbReference type="ChEBI" id="CHEBI:456216"/>
        <dbReference type="EC" id="2.7.11.22"/>
    </reaction>
</comment>
<proteinExistence type="inferred from homology"/>
<dbReference type="Pfam" id="PF00069">
    <property type="entry name" value="Pkinase"/>
    <property type="match status" value="1"/>
</dbReference>
<evidence type="ECO:0000256" key="2">
    <source>
        <dbReference type="ARBA" id="ARBA00012425"/>
    </source>
</evidence>
<keyword evidence="7 13" id="KW-0067">ATP-binding</keyword>
<dbReference type="EC" id="2.7.11.22" evidence="2"/>
<evidence type="ECO:0000313" key="16">
    <source>
        <dbReference type="EMBL" id="CAD5219564.1"/>
    </source>
</evidence>
<keyword evidence="6" id="KW-0418">Kinase</keyword>
<dbReference type="PANTHER" id="PTHR24056:SF171">
    <property type="entry name" value="CYCLIN-DEPENDENT KINASE 20"/>
    <property type="match status" value="1"/>
</dbReference>
<evidence type="ECO:0000256" key="3">
    <source>
        <dbReference type="ARBA" id="ARBA00022527"/>
    </source>
</evidence>
<evidence type="ECO:0000256" key="6">
    <source>
        <dbReference type="ARBA" id="ARBA00022777"/>
    </source>
</evidence>
<evidence type="ECO:0000256" key="7">
    <source>
        <dbReference type="ARBA" id="ARBA00022840"/>
    </source>
</evidence>
<dbReference type="AlphaFoldDB" id="A0A811KVT9"/>
<comment type="caution">
    <text evidence="16">The sequence shown here is derived from an EMBL/GenBank/DDBJ whole genome shotgun (WGS) entry which is preliminary data.</text>
</comment>
<dbReference type="PROSITE" id="PS50011">
    <property type="entry name" value="PROTEIN_KINASE_DOM"/>
    <property type="match status" value="1"/>
</dbReference>
<evidence type="ECO:0000256" key="9">
    <source>
        <dbReference type="ARBA" id="ARBA00035720"/>
    </source>
</evidence>
<evidence type="ECO:0000256" key="8">
    <source>
        <dbReference type="ARBA" id="ARBA00035711"/>
    </source>
</evidence>
<protein>
    <recommendedName>
        <fullName evidence="8">Cyclin-dependent kinase 20</fullName>
        <ecNumber evidence="2">2.7.11.22</ecNumber>
    </recommendedName>
    <alternativeName>
        <fullName evidence="9">Cell cycle-related kinase</fullName>
    </alternativeName>
    <alternativeName>
        <fullName evidence="10">Cell division protein kinase 20</fullName>
    </alternativeName>
</protein>
<dbReference type="PROSITE" id="PS00108">
    <property type="entry name" value="PROTEIN_KINASE_ST"/>
    <property type="match status" value="1"/>
</dbReference>
<dbReference type="Proteomes" id="UP000614601">
    <property type="component" value="Unassembled WGS sequence"/>
</dbReference>
<organism evidence="16 17">
    <name type="scientific">Bursaphelenchus okinawaensis</name>
    <dbReference type="NCBI Taxonomy" id="465554"/>
    <lineage>
        <taxon>Eukaryota</taxon>
        <taxon>Metazoa</taxon>
        <taxon>Ecdysozoa</taxon>
        <taxon>Nematoda</taxon>
        <taxon>Chromadorea</taxon>
        <taxon>Rhabditida</taxon>
        <taxon>Tylenchina</taxon>
        <taxon>Tylenchomorpha</taxon>
        <taxon>Aphelenchoidea</taxon>
        <taxon>Aphelenchoididae</taxon>
        <taxon>Bursaphelenchus</taxon>
    </lineage>
</organism>
<dbReference type="Gene3D" id="3.30.200.20">
    <property type="entry name" value="Phosphorylase Kinase, domain 1"/>
    <property type="match status" value="1"/>
</dbReference>
<keyword evidence="17" id="KW-1185">Reference proteome</keyword>
<keyword evidence="5 13" id="KW-0547">Nucleotide-binding</keyword>
<dbReference type="SMART" id="SM00220">
    <property type="entry name" value="S_TKc"/>
    <property type="match status" value="1"/>
</dbReference>
<dbReference type="GO" id="GO:0005524">
    <property type="term" value="F:ATP binding"/>
    <property type="evidence" value="ECO:0007669"/>
    <property type="project" value="UniProtKB-UniRule"/>
</dbReference>
<reference evidence="16" key="1">
    <citation type="submission" date="2020-09" db="EMBL/GenBank/DDBJ databases">
        <authorList>
            <person name="Kikuchi T."/>
        </authorList>
    </citation>
    <scope>NUCLEOTIDE SEQUENCE</scope>
    <source>
        <strain evidence="16">SH1</strain>
    </source>
</reference>
<dbReference type="InterPro" id="IPR000719">
    <property type="entry name" value="Prot_kinase_dom"/>
</dbReference>
<evidence type="ECO:0000313" key="17">
    <source>
        <dbReference type="Proteomes" id="UP000614601"/>
    </source>
</evidence>
<feature type="domain" description="Protein kinase" evidence="15">
    <location>
        <begin position="3"/>
        <end position="254"/>
    </location>
</feature>
<dbReference type="PROSITE" id="PS00107">
    <property type="entry name" value="PROTEIN_KINASE_ATP"/>
    <property type="match status" value="1"/>
</dbReference>
<dbReference type="SUPFAM" id="SSF56112">
    <property type="entry name" value="Protein kinase-like (PK-like)"/>
    <property type="match status" value="1"/>
</dbReference>
<evidence type="ECO:0000256" key="10">
    <source>
        <dbReference type="ARBA" id="ARBA00035723"/>
    </source>
</evidence>
<evidence type="ECO:0000256" key="13">
    <source>
        <dbReference type="PROSITE-ProRule" id="PRU10141"/>
    </source>
</evidence>
<dbReference type="EMBL" id="CAJFDH010000004">
    <property type="protein sequence ID" value="CAD5219564.1"/>
    <property type="molecule type" value="Genomic_DNA"/>
</dbReference>
<feature type="binding site" evidence="13">
    <location>
        <position position="32"/>
    </location>
    <ligand>
        <name>ATP</name>
        <dbReference type="ChEBI" id="CHEBI:30616"/>
    </ligand>
</feature>
<evidence type="ECO:0000256" key="14">
    <source>
        <dbReference type="RuleBase" id="RU000304"/>
    </source>
</evidence>
<dbReference type="FunFam" id="1.10.510.10:FF:000624">
    <property type="entry name" value="Mitogen-activated protein kinase"/>
    <property type="match status" value="1"/>
</dbReference>
<dbReference type="InterPro" id="IPR050108">
    <property type="entry name" value="CDK"/>
</dbReference>
<keyword evidence="4" id="KW-0808">Transferase</keyword>
<dbReference type="InterPro" id="IPR008271">
    <property type="entry name" value="Ser/Thr_kinase_AS"/>
</dbReference>